<gene>
    <name evidence="5" type="ORF">VK792_06720</name>
</gene>
<evidence type="ECO:0000313" key="5">
    <source>
        <dbReference type="EMBL" id="MEC3860972.1"/>
    </source>
</evidence>
<dbReference type="EMBL" id="JAYLLH010000007">
    <property type="protein sequence ID" value="MEC3860972.1"/>
    <property type="molecule type" value="Genomic_DNA"/>
</dbReference>
<sequence>MFTDRYGLPLSTASRAAADAWGAGLDAFLTAAPDVEGVFAQAVAADPDFALGHLGIARAHQAFGRMGQAREALAKARAVAHTASARERAHIDAIGHLIDGRGAEGAAAIRAHLADHPRDALMAQPYMGVFGLIGFSGLPGREAELLAFLTTLAPHYGDDWWFQGQMAFARMEAGQVAQAEAHIERSLAARPDNAHGAHVRAHLYYEVGETGAGRAFLSDWMSGYARGGLMHCHNSWHVALWALAEGDEAGMWAIVDRDLSPEVSVSPSLNILTDLASLYCRADMAGIDVPAERWHALSQYAAHTFPNPGMAFADVHAALAHAMAGQGDALARIVSDAKGPAADITRACAEGFGALAAQDWPSALAHLLVVMRDHARLGGSRAQRDLIEYAVATTLLRMGRGEEAQRLLTLRRPLTDKGRAVSGLDQGAGNALT</sequence>
<protein>
    <recommendedName>
        <fullName evidence="2">Tetratricopeptide repeat protein 38</fullName>
    </recommendedName>
</protein>
<dbReference type="CDD" id="cd05804">
    <property type="entry name" value="StaR_like"/>
    <property type="match status" value="1"/>
</dbReference>
<organism evidence="5 6">
    <name type="scientific">Mesobacterium hydrothermale</name>
    <dbReference type="NCBI Taxonomy" id="3111907"/>
    <lineage>
        <taxon>Bacteria</taxon>
        <taxon>Pseudomonadati</taxon>
        <taxon>Pseudomonadota</taxon>
        <taxon>Alphaproteobacteria</taxon>
        <taxon>Rhodobacterales</taxon>
        <taxon>Roseobacteraceae</taxon>
        <taxon>Mesobacterium</taxon>
    </lineage>
</organism>
<dbReference type="SUPFAM" id="SSF48452">
    <property type="entry name" value="TPR-like"/>
    <property type="match status" value="1"/>
</dbReference>
<evidence type="ECO:0000313" key="6">
    <source>
        <dbReference type="Proteomes" id="UP001348149"/>
    </source>
</evidence>
<evidence type="ECO:0000256" key="4">
    <source>
        <dbReference type="ARBA" id="ARBA00022803"/>
    </source>
</evidence>
<accession>A0ABU6HES3</accession>
<keyword evidence="4" id="KW-0802">TPR repeat</keyword>
<dbReference type="Proteomes" id="UP001348149">
    <property type="component" value="Unassembled WGS sequence"/>
</dbReference>
<reference evidence="5 6" key="1">
    <citation type="submission" date="2024-01" db="EMBL/GenBank/DDBJ databases">
        <title>Mesobacterium rodlantinim sp. nov., isolated from shallow sea hydrothermal systems off Kueishantao Island.</title>
        <authorList>
            <person name="Su Z."/>
            <person name="Tang K."/>
        </authorList>
    </citation>
    <scope>NUCLEOTIDE SEQUENCE [LARGE SCALE GENOMIC DNA]</scope>
    <source>
        <strain evidence="5 6">TK19101</strain>
    </source>
</reference>
<dbReference type="RefSeq" id="WP_326296623.1">
    <property type="nucleotide sequence ID" value="NZ_JAYLLH010000007.1"/>
</dbReference>
<keyword evidence="3" id="KW-0677">Repeat</keyword>
<dbReference type="InterPro" id="IPR033891">
    <property type="entry name" value="TTC38"/>
</dbReference>
<dbReference type="Gene3D" id="1.25.40.10">
    <property type="entry name" value="Tetratricopeptide repeat domain"/>
    <property type="match status" value="1"/>
</dbReference>
<comment type="similarity">
    <text evidence="1">Belongs to the TTC38 family.</text>
</comment>
<evidence type="ECO:0000256" key="3">
    <source>
        <dbReference type="ARBA" id="ARBA00022737"/>
    </source>
</evidence>
<evidence type="ECO:0000256" key="2">
    <source>
        <dbReference type="ARBA" id="ARBA00019992"/>
    </source>
</evidence>
<comment type="caution">
    <text evidence="5">The sequence shown here is derived from an EMBL/GenBank/DDBJ whole genome shotgun (WGS) entry which is preliminary data.</text>
</comment>
<name>A0ABU6HES3_9RHOB</name>
<dbReference type="PANTHER" id="PTHR16263">
    <property type="entry name" value="TETRATRICOPEPTIDE REPEAT PROTEIN 38"/>
    <property type="match status" value="1"/>
</dbReference>
<proteinExistence type="inferred from homology"/>
<evidence type="ECO:0000256" key="1">
    <source>
        <dbReference type="ARBA" id="ARBA00005857"/>
    </source>
</evidence>
<dbReference type="InterPro" id="IPR011990">
    <property type="entry name" value="TPR-like_helical_dom_sf"/>
</dbReference>
<dbReference type="PANTHER" id="PTHR16263:SF4">
    <property type="entry name" value="TETRATRICOPEPTIDE REPEAT PROTEIN 38"/>
    <property type="match status" value="1"/>
</dbReference>
<keyword evidence="6" id="KW-1185">Reference proteome</keyword>